<organism evidence="2 3">
    <name type="scientific">Mucor flavus</name>
    <dbReference type="NCBI Taxonomy" id="439312"/>
    <lineage>
        <taxon>Eukaryota</taxon>
        <taxon>Fungi</taxon>
        <taxon>Fungi incertae sedis</taxon>
        <taxon>Mucoromycota</taxon>
        <taxon>Mucoromycotina</taxon>
        <taxon>Mucoromycetes</taxon>
        <taxon>Mucorales</taxon>
        <taxon>Mucorineae</taxon>
        <taxon>Mucoraceae</taxon>
        <taxon>Mucor</taxon>
    </lineage>
</organism>
<accession>A0ABP9Z1K3</accession>
<feature type="compositionally biased region" description="Low complexity" evidence="1">
    <location>
        <begin position="48"/>
        <end position="65"/>
    </location>
</feature>
<feature type="compositionally biased region" description="Polar residues" evidence="1">
    <location>
        <begin position="66"/>
        <end position="86"/>
    </location>
</feature>
<feature type="region of interest" description="Disordered" evidence="1">
    <location>
        <begin position="48"/>
        <end position="86"/>
    </location>
</feature>
<comment type="caution">
    <text evidence="2">The sequence shown here is derived from an EMBL/GenBank/DDBJ whole genome shotgun (WGS) entry which is preliminary data.</text>
</comment>
<evidence type="ECO:0000313" key="2">
    <source>
        <dbReference type="EMBL" id="GAA5812987.1"/>
    </source>
</evidence>
<dbReference type="Proteomes" id="UP001473302">
    <property type="component" value="Unassembled WGS sequence"/>
</dbReference>
<dbReference type="EMBL" id="BAABUK010000015">
    <property type="protein sequence ID" value="GAA5812987.1"/>
    <property type="molecule type" value="Genomic_DNA"/>
</dbReference>
<gene>
    <name evidence="2" type="ORF">MFLAVUS_006452</name>
</gene>
<evidence type="ECO:0000256" key="1">
    <source>
        <dbReference type="SAM" id="MobiDB-lite"/>
    </source>
</evidence>
<sequence>MMRALSGMRYTARYSVARCFFRENYITLEQLQSILKGNTSNNNNINSSGFIVTPPTTENNNNNNTQEDVNMDGSQLPSTLDTSTPPIINQLNDPIQENVFTVSLPETEEFSVESAPVESAPVVRLVRRKANN</sequence>
<protein>
    <submittedName>
        <fullName evidence="2">Uncharacterized protein</fullName>
    </submittedName>
</protein>
<name>A0ABP9Z1K3_9FUNG</name>
<keyword evidence="3" id="KW-1185">Reference proteome</keyword>
<proteinExistence type="predicted"/>
<reference evidence="2 3" key="1">
    <citation type="submission" date="2024-04" db="EMBL/GenBank/DDBJ databases">
        <title>genome sequences of Mucor flavus KT1a and Helicostylum pulchrum KT1b strains isolated from the surface of a dry-aged beef.</title>
        <authorList>
            <person name="Toyotome T."/>
            <person name="Hosono M."/>
            <person name="Torimaru M."/>
            <person name="Fukuda K."/>
            <person name="Mikami N."/>
        </authorList>
    </citation>
    <scope>NUCLEOTIDE SEQUENCE [LARGE SCALE GENOMIC DNA]</scope>
    <source>
        <strain evidence="2 3">KT1a</strain>
    </source>
</reference>
<evidence type="ECO:0000313" key="3">
    <source>
        <dbReference type="Proteomes" id="UP001473302"/>
    </source>
</evidence>